<sequence length="136" mass="15464">NKTVTKEGLRRLLLTYESKTGNVRRFIGKVEKGYSIKTEEITEDLKVQEPFIHVTYTTGFGQVPDKTLKFIENNKNNFVGVAVSGNRNWGDRYGLAGDKLSEQFNVPLLHKFEMSGTATDLDKFIQEVKIIGKQYS</sequence>
<feature type="non-terminal residue" evidence="2">
    <location>
        <position position="1"/>
    </location>
</feature>
<dbReference type="PANTHER" id="PTHR37297:SF1">
    <property type="entry name" value="PROTEIN NRDI"/>
    <property type="match status" value="1"/>
</dbReference>
<dbReference type="InterPro" id="IPR004465">
    <property type="entry name" value="RNR_NrdI"/>
</dbReference>
<evidence type="ECO:0000313" key="2">
    <source>
        <dbReference type="EMBL" id="BAO79551.1"/>
    </source>
</evidence>
<dbReference type="NCBIfam" id="TIGR00333">
    <property type="entry name" value="nrdI"/>
    <property type="match status" value="1"/>
</dbReference>
<dbReference type="PIRSF" id="PIRSF005087">
    <property type="entry name" value="NrdI"/>
    <property type="match status" value="1"/>
</dbReference>
<dbReference type="InterPro" id="IPR029039">
    <property type="entry name" value="Flavoprotein-like_sf"/>
</dbReference>
<dbReference type="Pfam" id="PF07972">
    <property type="entry name" value="Flavodoxin_NdrI"/>
    <property type="match status" value="1"/>
</dbReference>
<dbReference type="Proteomes" id="UP000214715">
    <property type="component" value="Genome"/>
</dbReference>
<protein>
    <submittedName>
        <fullName evidence="2">Uncharacterized protein</fullName>
    </submittedName>
</protein>
<name>A0A024FRP1_9CAUD</name>
<dbReference type="OrthoDB" id="13695at10239"/>
<dbReference type="GO" id="GO:0010181">
    <property type="term" value="F:FMN binding"/>
    <property type="evidence" value="ECO:0007669"/>
    <property type="project" value="InterPro"/>
</dbReference>
<organism evidence="2 3">
    <name type="scientific">Bacillus phage SPG24</name>
    <dbReference type="NCBI Taxonomy" id="1497851"/>
    <lineage>
        <taxon>Viruses</taxon>
        <taxon>Duplodnaviria</taxon>
        <taxon>Heunggongvirae</taxon>
        <taxon>Uroviricota</taxon>
        <taxon>Caudoviricetes</taxon>
        <taxon>Herelleviridae</taxon>
        <taxon>Bastillevirinae</taxon>
        <taxon>Nitunavirus</taxon>
        <taxon>Nitunavirus SPG24</taxon>
    </lineage>
</organism>
<reference evidence="2 3" key="1">
    <citation type="submission" date="2014-04" db="EMBL/GenBank/DDBJ databases">
        <title>Whole genome of SPG24 was analyzed in behalf of its correct identification and originality.</title>
        <authorList>
            <person name="Lee O.H."/>
        </authorList>
    </citation>
    <scope>NUCLEOTIDE SEQUENCE [LARGE SCALE GENOMIC DNA]</scope>
    <source>
        <strain evidence="2 3">SPG24</strain>
    </source>
</reference>
<dbReference type="EMBL" id="AB930182">
    <property type="protein sequence ID" value="BAO79551.1"/>
    <property type="molecule type" value="Genomic_DNA"/>
</dbReference>
<keyword evidence="3" id="KW-1185">Reference proteome</keyword>
<dbReference type="SUPFAM" id="SSF52218">
    <property type="entry name" value="Flavoproteins"/>
    <property type="match status" value="1"/>
</dbReference>
<dbReference type="PANTHER" id="PTHR37297">
    <property type="entry name" value="PROTEIN NRDI"/>
    <property type="match status" value="1"/>
</dbReference>
<dbReference type="Gene3D" id="3.40.50.360">
    <property type="match status" value="1"/>
</dbReference>
<comment type="similarity">
    <text evidence="1">Belongs to the NrdI family.</text>
</comment>
<evidence type="ECO:0000313" key="3">
    <source>
        <dbReference type="Proteomes" id="UP000214715"/>
    </source>
</evidence>
<accession>A0A024FRP1</accession>
<proteinExistence type="inferred from homology"/>
<evidence type="ECO:0000256" key="1">
    <source>
        <dbReference type="ARBA" id="ARBA00009942"/>
    </source>
</evidence>
<dbReference type="HAMAP" id="MF_00128">
    <property type="entry name" value="NrdI"/>
    <property type="match status" value="1"/>
</dbReference>
<dbReference type="InterPro" id="IPR020852">
    <property type="entry name" value="RNR_Ib_NrdI_bac"/>
</dbReference>